<dbReference type="KEGG" id="spaa:SPAPADRAFT_62376"/>
<dbReference type="EMBL" id="GL996503">
    <property type="protein sequence ID" value="EGW31782.1"/>
    <property type="molecule type" value="Genomic_DNA"/>
</dbReference>
<dbReference type="OMA" id="FQEACWA"/>
<evidence type="ECO:0000313" key="3">
    <source>
        <dbReference type="Proteomes" id="UP000000709"/>
    </source>
</evidence>
<organism evidence="3">
    <name type="scientific">Spathaspora passalidarum (strain NRRL Y-27907 / 11-Y1)</name>
    <dbReference type="NCBI Taxonomy" id="619300"/>
    <lineage>
        <taxon>Eukaryota</taxon>
        <taxon>Fungi</taxon>
        <taxon>Dikarya</taxon>
        <taxon>Ascomycota</taxon>
        <taxon>Saccharomycotina</taxon>
        <taxon>Pichiomycetes</taxon>
        <taxon>Debaryomycetaceae</taxon>
        <taxon>Spathaspora</taxon>
    </lineage>
</organism>
<dbReference type="GO" id="GO:0051750">
    <property type="term" value="F:delta(3,5)-delta(2,4)-dienoyl-CoA isomerase activity"/>
    <property type="evidence" value="ECO:0007669"/>
    <property type="project" value="TreeGrafter"/>
</dbReference>
<dbReference type="GeneID" id="18874296"/>
<comment type="similarity">
    <text evidence="1">Belongs to the enoyl-CoA hydratase/isomerase family.</text>
</comment>
<evidence type="ECO:0000313" key="2">
    <source>
        <dbReference type="EMBL" id="EGW31782.1"/>
    </source>
</evidence>
<proteinExistence type="inferred from homology"/>
<protein>
    <recommendedName>
        <fullName evidence="4">Enoyl-CoA hydratase</fullName>
    </recommendedName>
</protein>
<dbReference type="Pfam" id="PF00378">
    <property type="entry name" value="ECH_1"/>
    <property type="match status" value="1"/>
</dbReference>
<dbReference type="eggNOG" id="KOG1681">
    <property type="taxonomic scope" value="Eukaryota"/>
</dbReference>
<sequence length="266" mass="29532">MTFKASDYKYEYFSVSEIQEGFIHVVYNHPKTLNAFAEQNWRDYGEIFTRLDAEQDVKLILVTSGVARSFSSGLNLKQAMEVFDPSRTEKESEAHLFTHIKDFQDAIGVPARINTPTIGILNGINYGLALDISSAFTIRIAVSDAVFSIAEINIGIAADIGTLQRVPRLVNNKSKLFQHALLGDKWGAQEALDLGYVSCIVDSIDAGIKIAKAWGEKICDSERWALRGTKQHIQDILNGGTMEDGLKSIQKYNAFHIARAGMNTKL</sequence>
<dbReference type="CDD" id="cd06558">
    <property type="entry name" value="crotonase-like"/>
    <property type="match status" value="1"/>
</dbReference>
<dbReference type="PANTHER" id="PTHR43149">
    <property type="entry name" value="ENOYL-COA HYDRATASE"/>
    <property type="match status" value="1"/>
</dbReference>
<dbReference type="Proteomes" id="UP000000709">
    <property type="component" value="Unassembled WGS sequence"/>
</dbReference>
<reference evidence="2 3" key="1">
    <citation type="journal article" date="2011" name="Proc. Natl. Acad. Sci. U.S.A.">
        <title>Comparative genomics of xylose-fermenting fungi for enhanced biofuel production.</title>
        <authorList>
            <person name="Wohlbach D.J."/>
            <person name="Kuo A."/>
            <person name="Sato T.K."/>
            <person name="Potts K.M."/>
            <person name="Salamov A.A."/>
            <person name="LaButti K.M."/>
            <person name="Sun H."/>
            <person name="Clum A."/>
            <person name="Pangilinan J.L."/>
            <person name="Lindquist E.A."/>
            <person name="Lucas S."/>
            <person name="Lapidus A."/>
            <person name="Jin M."/>
            <person name="Gunawan C."/>
            <person name="Balan V."/>
            <person name="Dale B.E."/>
            <person name="Jeffries T.W."/>
            <person name="Zinkel R."/>
            <person name="Barry K.W."/>
            <person name="Grigoriev I.V."/>
            <person name="Gasch A.P."/>
        </authorList>
    </citation>
    <scope>NUCLEOTIDE SEQUENCE [LARGE SCALE GENOMIC DNA]</scope>
    <source>
        <strain evidence="3">NRRL Y-27907 / 11-Y1</strain>
    </source>
</reference>
<dbReference type="InterPro" id="IPR001753">
    <property type="entry name" value="Enoyl-CoA_hydra/iso"/>
</dbReference>
<dbReference type="OrthoDB" id="14970at2759"/>
<dbReference type="InParanoid" id="G3ARM9"/>
<keyword evidence="3" id="KW-1185">Reference proteome</keyword>
<dbReference type="Gene3D" id="3.90.226.10">
    <property type="entry name" value="2-enoyl-CoA Hydratase, Chain A, domain 1"/>
    <property type="match status" value="1"/>
</dbReference>
<dbReference type="GO" id="GO:0005739">
    <property type="term" value="C:mitochondrion"/>
    <property type="evidence" value="ECO:0007669"/>
    <property type="project" value="TreeGrafter"/>
</dbReference>
<dbReference type="PANTHER" id="PTHR43149:SF1">
    <property type="entry name" value="DELTA(3,5)-DELTA(2,4)-DIENOYL-COA ISOMERASE, MITOCHONDRIAL"/>
    <property type="match status" value="1"/>
</dbReference>
<name>G3ARM9_SPAPN</name>
<dbReference type="HOGENOM" id="CLU_009834_7_0_1"/>
<evidence type="ECO:0008006" key="4">
    <source>
        <dbReference type="Google" id="ProtNLM"/>
    </source>
</evidence>
<dbReference type="AlphaFoldDB" id="G3ARM9"/>
<accession>G3ARM9</accession>
<gene>
    <name evidence="2" type="ORF">SPAPADRAFT_62376</name>
</gene>
<evidence type="ECO:0000256" key="1">
    <source>
        <dbReference type="ARBA" id="ARBA00005254"/>
    </source>
</evidence>
<dbReference type="InterPro" id="IPR029045">
    <property type="entry name" value="ClpP/crotonase-like_dom_sf"/>
</dbReference>
<dbReference type="SUPFAM" id="SSF52096">
    <property type="entry name" value="ClpP/crotonase"/>
    <property type="match status" value="1"/>
</dbReference>
<dbReference type="InterPro" id="IPR045002">
    <property type="entry name" value="Ech1-like"/>
</dbReference>
<dbReference type="STRING" id="619300.G3ARM9"/>
<dbReference type="RefSeq" id="XP_007376560.1">
    <property type="nucleotide sequence ID" value="XM_007376498.1"/>
</dbReference>